<accession>A0AAV7IDP0</accession>
<sequence>MGSKIGSNLGILPILWAWVRARGAQREPPRVASLNRGVLLAVTPGAPPPAPATPYPSTSPAAAAATPTPTLSAVKGPLIRAPSTNPNLSNGPEGPSAPTFTAVISDTRMAAERMLRKHKPLRGRNAGDGPASVRDSSKGWWRLPMVPPRDWLTIDPLSKVTAADYLDVFHFAEGFTIMYTIHIANNVFNK</sequence>
<gene>
    <name evidence="3" type="ORF">KQX54_007445</name>
</gene>
<comment type="caution">
    <text evidence="3">The sequence shown here is derived from an EMBL/GenBank/DDBJ whole genome shotgun (WGS) entry which is preliminary data.</text>
</comment>
<feature type="region of interest" description="Disordered" evidence="1">
    <location>
        <begin position="49"/>
        <end position="68"/>
    </location>
</feature>
<dbReference type="AlphaFoldDB" id="A0AAV7IDP0"/>
<proteinExistence type="predicted"/>
<feature type="region of interest" description="Disordered" evidence="1">
    <location>
        <begin position="73"/>
        <end position="100"/>
    </location>
</feature>
<feature type="region of interest" description="Disordered" evidence="1">
    <location>
        <begin position="116"/>
        <end position="136"/>
    </location>
</feature>
<reference evidence="3 4" key="1">
    <citation type="journal article" date="2021" name="J. Hered.">
        <title>A chromosome-level genome assembly of the parasitoid wasp, Cotesia glomerata (Hymenoptera: Braconidae).</title>
        <authorList>
            <person name="Pinto B.J."/>
            <person name="Weis J.J."/>
            <person name="Gamble T."/>
            <person name="Ode P.J."/>
            <person name="Paul R."/>
            <person name="Zaspel J.M."/>
        </authorList>
    </citation>
    <scope>NUCLEOTIDE SEQUENCE [LARGE SCALE GENOMIC DNA]</scope>
    <source>
        <strain evidence="3">CgM1</strain>
    </source>
</reference>
<keyword evidence="2" id="KW-0732">Signal</keyword>
<dbReference type="Proteomes" id="UP000826195">
    <property type="component" value="Unassembled WGS sequence"/>
</dbReference>
<evidence type="ECO:0000313" key="4">
    <source>
        <dbReference type="Proteomes" id="UP000826195"/>
    </source>
</evidence>
<dbReference type="EMBL" id="JAHXZJ010001864">
    <property type="protein sequence ID" value="KAH0549262.1"/>
    <property type="molecule type" value="Genomic_DNA"/>
</dbReference>
<feature type="chain" id="PRO_5043406468" evidence="2">
    <location>
        <begin position="22"/>
        <end position="190"/>
    </location>
</feature>
<organism evidence="3 4">
    <name type="scientific">Cotesia glomerata</name>
    <name type="common">Lepidopteran parasitic wasp</name>
    <name type="synonym">Apanteles glomeratus</name>
    <dbReference type="NCBI Taxonomy" id="32391"/>
    <lineage>
        <taxon>Eukaryota</taxon>
        <taxon>Metazoa</taxon>
        <taxon>Ecdysozoa</taxon>
        <taxon>Arthropoda</taxon>
        <taxon>Hexapoda</taxon>
        <taxon>Insecta</taxon>
        <taxon>Pterygota</taxon>
        <taxon>Neoptera</taxon>
        <taxon>Endopterygota</taxon>
        <taxon>Hymenoptera</taxon>
        <taxon>Apocrita</taxon>
        <taxon>Ichneumonoidea</taxon>
        <taxon>Braconidae</taxon>
        <taxon>Microgastrinae</taxon>
        <taxon>Cotesia</taxon>
    </lineage>
</organism>
<evidence type="ECO:0000256" key="1">
    <source>
        <dbReference type="SAM" id="MobiDB-lite"/>
    </source>
</evidence>
<feature type="signal peptide" evidence="2">
    <location>
        <begin position="1"/>
        <end position="21"/>
    </location>
</feature>
<feature type="compositionally biased region" description="Low complexity" evidence="1">
    <location>
        <begin position="55"/>
        <end position="68"/>
    </location>
</feature>
<name>A0AAV7IDP0_COTGL</name>
<protein>
    <submittedName>
        <fullName evidence="3">Uncharacterized protein</fullName>
    </submittedName>
</protein>
<evidence type="ECO:0000313" key="3">
    <source>
        <dbReference type="EMBL" id="KAH0549262.1"/>
    </source>
</evidence>
<keyword evidence="4" id="KW-1185">Reference proteome</keyword>
<evidence type="ECO:0000256" key="2">
    <source>
        <dbReference type="SAM" id="SignalP"/>
    </source>
</evidence>